<feature type="transmembrane region" description="Helical" evidence="17">
    <location>
        <begin position="178"/>
        <end position="195"/>
    </location>
</feature>
<comment type="subunit">
    <text evidence="3">Interacts with PDZK1.</text>
</comment>
<evidence type="ECO:0000256" key="11">
    <source>
        <dbReference type="ARBA" id="ARBA00023053"/>
    </source>
</evidence>
<evidence type="ECO:0000259" key="18">
    <source>
        <dbReference type="PROSITE" id="PS50850"/>
    </source>
</evidence>
<dbReference type="GO" id="GO:0006814">
    <property type="term" value="P:sodium ion transport"/>
    <property type="evidence" value="ECO:0007669"/>
    <property type="project" value="UniProtKB-KW"/>
</dbReference>
<comment type="similarity">
    <text evidence="2">Belongs to the major facilitator (TC 2.A.1) superfamily. Organic cation transporter (TC 2.A.1.19) family.</text>
</comment>
<dbReference type="PROSITE" id="PS50850">
    <property type="entry name" value="MFS"/>
    <property type="match status" value="1"/>
</dbReference>
<organism evidence="19 20">
    <name type="scientific">Dromaius novaehollandiae</name>
    <name type="common">Emu</name>
    <dbReference type="NCBI Taxonomy" id="8790"/>
    <lineage>
        <taxon>Eukaryota</taxon>
        <taxon>Metazoa</taxon>
        <taxon>Chordata</taxon>
        <taxon>Craniata</taxon>
        <taxon>Vertebrata</taxon>
        <taxon>Euteleostomi</taxon>
        <taxon>Archelosauria</taxon>
        <taxon>Archosauria</taxon>
        <taxon>Dinosauria</taxon>
        <taxon>Saurischia</taxon>
        <taxon>Theropoda</taxon>
        <taxon>Coelurosauria</taxon>
        <taxon>Aves</taxon>
        <taxon>Palaeognathae</taxon>
        <taxon>Casuariiformes</taxon>
        <taxon>Dromaiidae</taxon>
        <taxon>Dromaius</taxon>
    </lineage>
</organism>
<feature type="transmembrane region" description="Helical" evidence="17">
    <location>
        <begin position="432"/>
        <end position="455"/>
    </location>
</feature>
<dbReference type="FunFam" id="1.20.1250.20:FF:000070">
    <property type="entry name" value="Solute carrier family 22 member 5"/>
    <property type="match status" value="1"/>
</dbReference>
<evidence type="ECO:0000256" key="7">
    <source>
        <dbReference type="ARBA" id="ARBA00022741"/>
    </source>
</evidence>
<feature type="transmembrane region" description="Helical" evidence="17">
    <location>
        <begin position="26"/>
        <end position="49"/>
    </location>
</feature>
<keyword evidence="8" id="KW-0067">ATP-binding</keyword>
<feature type="transmembrane region" description="Helical" evidence="17">
    <location>
        <begin position="235"/>
        <end position="259"/>
    </location>
</feature>
<evidence type="ECO:0000256" key="16">
    <source>
        <dbReference type="ARBA" id="ARBA00034696"/>
    </source>
</evidence>
<feature type="transmembrane region" description="Helical" evidence="17">
    <location>
        <begin position="495"/>
        <end position="515"/>
    </location>
</feature>
<keyword evidence="12" id="KW-0406">Ion transport</keyword>
<feature type="transmembrane region" description="Helical" evidence="17">
    <location>
        <begin position="348"/>
        <end position="366"/>
    </location>
</feature>
<evidence type="ECO:0000256" key="4">
    <source>
        <dbReference type="ARBA" id="ARBA00022448"/>
    </source>
</evidence>
<dbReference type="InterPro" id="IPR020846">
    <property type="entry name" value="MFS_dom"/>
</dbReference>
<keyword evidence="4" id="KW-0813">Transport</keyword>
<dbReference type="GO" id="GO:0015651">
    <property type="term" value="F:quaternary ammonium group transmembrane transporter activity"/>
    <property type="evidence" value="ECO:0007669"/>
    <property type="project" value="UniProtKB-ARBA"/>
</dbReference>
<reference evidence="19" key="1">
    <citation type="submission" date="2025-08" db="UniProtKB">
        <authorList>
            <consortium name="Ensembl"/>
        </authorList>
    </citation>
    <scope>IDENTIFICATION</scope>
</reference>
<dbReference type="Ensembl" id="ENSDNVT00000017477.1">
    <property type="protein sequence ID" value="ENSDNVP00000014544.1"/>
    <property type="gene ID" value="ENSDNVG00000010229.1"/>
</dbReference>
<dbReference type="GO" id="GO:0015293">
    <property type="term" value="F:symporter activity"/>
    <property type="evidence" value="ECO:0007669"/>
    <property type="project" value="UniProtKB-KW"/>
</dbReference>
<dbReference type="Proteomes" id="UP000694423">
    <property type="component" value="Unplaced"/>
</dbReference>
<comment type="subcellular location">
    <subcellularLocation>
        <location evidence="1">Apical cell membrane</location>
        <topology evidence="1">Multi-pass membrane protein</topology>
    </subcellularLocation>
    <subcellularLocation>
        <location evidence="16">Basal cell membrane</location>
        <topology evidence="16">Multi-pass membrane protein</topology>
    </subcellularLocation>
</comment>
<dbReference type="InterPro" id="IPR005829">
    <property type="entry name" value="Sugar_transporter_CS"/>
</dbReference>
<keyword evidence="20" id="KW-1185">Reference proteome</keyword>
<dbReference type="Pfam" id="PF00083">
    <property type="entry name" value="Sugar_tr"/>
    <property type="match status" value="1"/>
</dbReference>
<evidence type="ECO:0000256" key="2">
    <source>
        <dbReference type="ARBA" id="ARBA00009203"/>
    </source>
</evidence>
<evidence type="ECO:0000256" key="13">
    <source>
        <dbReference type="ARBA" id="ARBA00023136"/>
    </source>
</evidence>
<reference evidence="19" key="2">
    <citation type="submission" date="2025-09" db="UniProtKB">
        <authorList>
            <consortium name="Ensembl"/>
        </authorList>
    </citation>
    <scope>IDENTIFICATION</scope>
</reference>
<evidence type="ECO:0000256" key="8">
    <source>
        <dbReference type="ARBA" id="ARBA00022840"/>
    </source>
</evidence>
<keyword evidence="13 17" id="KW-0472">Membrane</keyword>
<dbReference type="InterPro" id="IPR005828">
    <property type="entry name" value="MFS_sugar_transport-like"/>
</dbReference>
<keyword evidence="14" id="KW-0325">Glycoprotein</keyword>
<dbReference type="PANTHER" id="PTHR24064">
    <property type="entry name" value="SOLUTE CARRIER FAMILY 22 MEMBER"/>
    <property type="match status" value="1"/>
</dbReference>
<dbReference type="SUPFAM" id="SSF103473">
    <property type="entry name" value="MFS general substrate transporter"/>
    <property type="match status" value="1"/>
</dbReference>
<evidence type="ECO:0000256" key="1">
    <source>
        <dbReference type="ARBA" id="ARBA00004424"/>
    </source>
</evidence>
<proteinExistence type="inferred from homology"/>
<evidence type="ECO:0000256" key="9">
    <source>
        <dbReference type="ARBA" id="ARBA00022847"/>
    </source>
</evidence>
<keyword evidence="15" id="KW-0739">Sodium transport</keyword>
<evidence type="ECO:0000256" key="5">
    <source>
        <dbReference type="ARBA" id="ARBA00022475"/>
    </source>
</evidence>
<evidence type="ECO:0000256" key="6">
    <source>
        <dbReference type="ARBA" id="ARBA00022692"/>
    </source>
</evidence>
<feature type="transmembrane region" description="Helical" evidence="17">
    <location>
        <begin position="407"/>
        <end position="426"/>
    </location>
</feature>
<evidence type="ECO:0000256" key="10">
    <source>
        <dbReference type="ARBA" id="ARBA00022989"/>
    </source>
</evidence>
<dbReference type="InterPro" id="IPR045915">
    <property type="entry name" value="S22A4/5"/>
</dbReference>
<dbReference type="InterPro" id="IPR036259">
    <property type="entry name" value="MFS_trans_sf"/>
</dbReference>
<dbReference type="InterPro" id="IPR004749">
    <property type="entry name" value="Orgcat_transp/SVOP"/>
</dbReference>
<evidence type="ECO:0000313" key="19">
    <source>
        <dbReference type="Ensembl" id="ENSDNVP00000014544.1"/>
    </source>
</evidence>
<keyword evidence="5" id="KW-1003">Cell membrane</keyword>
<dbReference type="PROSITE" id="PS00216">
    <property type="entry name" value="SUGAR_TRANSPORT_1"/>
    <property type="match status" value="1"/>
</dbReference>
<keyword evidence="10 17" id="KW-1133">Transmembrane helix</keyword>
<dbReference type="NCBIfam" id="TIGR00898">
    <property type="entry name" value="2A0119"/>
    <property type="match status" value="1"/>
</dbReference>
<feature type="domain" description="Major facilitator superfamily (MFS) profile" evidence="18">
    <location>
        <begin position="94"/>
        <end position="520"/>
    </location>
</feature>
<dbReference type="AlphaFoldDB" id="A0A8C4JW58"/>
<accession>A0A8C4JW58</accession>
<evidence type="ECO:0000256" key="3">
    <source>
        <dbReference type="ARBA" id="ARBA00011670"/>
    </source>
</evidence>
<gene>
    <name evidence="19" type="primary">LOC112994066</name>
</gene>
<keyword evidence="11" id="KW-0915">Sodium</keyword>
<feature type="transmembrane region" description="Helical" evidence="17">
    <location>
        <begin position="265"/>
        <end position="283"/>
    </location>
</feature>
<sequence length="563" mass="63030">MPRRKKYIILSELTAFLGEWGRFQRLVFFLLSASIVPNGFNGLSIVFLAGTPEHRCALPRGANLSGEWRNASIPLELRGGRAAPSRCRRYRLAALANFSALGLRPGSDVELAALEQERCLDGWEYSRDLYRSTIVSEWNLVCDDDWKGPFSTSLFFVGVLFGSFISGQLSDKFGRKNVLFVTMGMQTGFSFVQVFCTSWEMFSVLFMLVGMGQISNYVAAFVLGTEILGKSVRILFCTLGVCIFYAFGYMLLPLFAYFLRDWRTLLLALTLPGLLCIPLWWVIPESPRWLISQGRFQEAEAIIRKAAKMNGITAPDVILDPIELQDSNSQKQQAYTILDLVKTQNIRTVTIMSVILWMIISVGYFGLSLDTPNLHGDIYVNCFLSAVIEVPAYIISWLLLRNFPRRYSMAAALFLGGCVLLFIQLVPAHIRVLSVLLVMVGKFGITSAFSMVYVYTAELYPTVVRNMGVGASSMASRLGSILSPYFVYLGAYDRFLPYILMGSLTVLSGILTLFLPESYGMPLPDTTEQMLTVKGLKYRPASNSTRVSREEEENPVILKSTAF</sequence>
<evidence type="ECO:0000256" key="15">
    <source>
        <dbReference type="ARBA" id="ARBA00023201"/>
    </source>
</evidence>
<feature type="transmembrane region" description="Helical" evidence="17">
    <location>
        <begin position="148"/>
        <end position="166"/>
    </location>
</feature>
<dbReference type="CDD" id="cd17376">
    <property type="entry name" value="MFS_SLC22A4_5_OCTN1_2"/>
    <property type="match status" value="1"/>
</dbReference>
<dbReference type="GO" id="GO:0009925">
    <property type="term" value="C:basal plasma membrane"/>
    <property type="evidence" value="ECO:0007669"/>
    <property type="project" value="UniProtKB-SubCell"/>
</dbReference>
<name>A0A8C4JW58_DRONO</name>
<protein>
    <submittedName>
        <fullName evidence="19">Solute carrier family 22 member 5-like</fullName>
    </submittedName>
</protein>
<keyword evidence="7" id="KW-0547">Nucleotide-binding</keyword>
<evidence type="ECO:0000256" key="12">
    <source>
        <dbReference type="ARBA" id="ARBA00023065"/>
    </source>
</evidence>
<dbReference type="GO" id="GO:0015879">
    <property type="term" value="P:carnitine transport"/>
    <property type="evidence" value="ECO:0007669"/>
    <property type="project" value="InterPro"/>
</dbReference>
<evidence type="ECO:0000313" key="20">
    <source>
        <dbReference type="Proteomes" id="UP000694423"/>
    </source>
</evidence>
<dbReference type="Gene3D" id="1.20.1250.20">
    <property type="entry name" value="MFS general substrate transporter like domains"/>
    <property type="match status" value="1"/>
</dbReference>
<dbReference type="GO" id="GO:0016324">
    <property type="term" value="C:apical plasma membrane"/>
    <property type="evidence" value="ECO:0007669"/>
    <property type="project" value="UniProtKB-SubCell"/>
</dbReference>
<keyword evidence="9" id="KW-0769">Symport</keyword>
<evidence type="ECO:0000256" key="14">
    <source>
        <dbReference type="ARBA" id="ARBA00023180"/>
    </source>
</evidence>
<dbReference type="GO" id="GO:0005524">
    <property type="term" value="F:ATP binding"/>
    <property type="evidence" value="ECO:0007669"/>
    <property type="project" value="UniProtKB-KW"/>
</dbReference>
<evidence type="ECO:0000256" key="17">
    <source>
        <dbReference type="SAM" id="Phobius"/>
    </source>
</evidence>
<feature type="transmembrane region" description="Helical" evidence="17">
    <location>
        <begin position="201"/>
        <end position="223"/>
    </location>
</feature>
<feature type="transmembrane region" description="Helical" evidence="17">
    <location>
        <begin position="378"/>
        <end position="400"/>
    </location>
</feature>
<keyword evidence="6 17" id="KW-0812">Transmembrane</keyword>